<dbReference type="SUPFAM" id="SSF82282">
    <property type="entry name" value="Homocysteine S-methyltransferase"/>
    <property type="match status" value="1"/>
</dbReference>
<dbReference type="PANTHER" id="PTHR46015:SF1">
    <property type="entry name" value="HOMOCYSTEINE S-METHYLTRANSFERASE-LIKE ISOFORM 1"/>
    <property type="match status" value="1"/>
</dbReference>
<dbReference type="Gene3D" id="3.20.20.330">
    <property type="entry name" value="Homocysteine-binding-like domain"/>
    <property type="match status" value="1"/>
</dbReference>
<keyword evidence="4" id="KW-1185">Reference proteome</keyword>
<evidence type="ECO:0000256" key="2">
    <source>
        <dbReference type="ARBA" id="ARBA00022833"/>
    </source>
</evidence>
<organism evidence="4 5">
    <name type="scientific">Parascaris equorum</name>
    <name type="common">Equine roundworm</name>
    <dbReference type="NCBI Taxonomy" id="6256"/>
    <lineage>
        <taxon>Eukaryota</taxon>
        <taxon>Metazoa</taxon>
        <taxon>Ecdysozoa</taxon>
        <taxon>Nematoda</taxon>
        <taxon>Chromadorea</taxon>
        <taxon>Rhabditida</taxon>
        <taxon>Spirurina</taxon>
        <taxon>Ascaridomorpha</taxon>
        <taxon>Ascaridoidea</taxon>
        <taxon>Ascarididae</taxon>
        <taxon>Parascaris</taxon>
    </lineage>
</organism>
<proteinExistence type="predicted"/>
<accession>A0A914S8G4</accession>
<keyword evidence="1" id="KW-0479">Metal-binding</keyword>
<dbReference type="PANTHER" id="PTHR46015">
    <property type="entry name" value="ZGC:172121"/>
    <property type="match status" value="1"/>
</dbReference>
<name>A0A914S8G4_PAREQ</name>
<dbReference type="AlphaFoldDB" id="A0A914S8G4"/>
<evidence type="ECO:0000256" key="3">
    <source>
        <dbReference type="ARBA" id="ARBA00034478"/>
    </source>
</evidence>
<evidence type="ECO:0000313" key="5">
    <source>
        <dbReference type="WBParaSite" id="PEQ_0001047601-mRNA-1"/>
    </source>
</evidence>
<keyword evidence="2" id="KW-0862">Zinc</keyword>
<dbReference type="WBParaSite" id="PEQ_0001047601-mRNA-1">
    <property type="protein sequence ID" value="PEQ_0001047601-mRNA-1"/>
    <property type="gene ID" value="PEQ_0001047601"/>
</dbReference>
<evidence type="ECO:0000313" key="4">
    <source>
        <dbReference type="Proteomes" id="UP000887564"/>
    </source>
</evidence>
<dbReference type="GO" id="GO:0009086">
    <property type="term" value="P:methionine biosynthetic process"/>
    <property type="evidence" value="ECO:0007669"/>
    <property type="project" value="TreeGrafter"/>
</dbReference>
<dbReference type="InterPro" id="IPR036589">
    <property type="entry name" value="HCY_dom_sf"/>
</dbReference>
<protein>
    <submittedName>
        <fullName evidence="5">Hcy-binding domain-containing protein</fullName>
    </submittedName>
</protein>
<dbReference type="Proteomes" id="UP000887564">
    <property type="component" value="Unplaced"/>
</dbReference>
<dbReference type="GO" id="GO:0046872">
    <property type="term" value="F:metal ion binding"/>
    <property type="evidence" value="ECO:0007669"/>
    <property type="project" value="UniProtKB-KW"/>
</dbReference>
<dbReference type="GO" id="GO:0033528">
    <property type="term" value="P:S-methylmethionine cycle"/>
    <property type="evidence" value="ECO:0007669"/>
    <property type="project" value="TreeGrafter"/>
</dbReference>
<dbReference type="InterPro" id="IPR051486">
    <property type="entry name" value="Hcy_S-methyltransferase"/>
</dbReference>
<sequence>MLLIIYAKPFNITTIYVSTEDTLAVHPLGFRSYGKSCLWGKCVIVQHHVVQARPLLNAGLEMLAFETVPAEKEGIAILKALDLLPARINCTPPKYISSLLRSANSNCNGKPFVVYPNSGEQYNVETKRSFV</sequence>
<dbReference type="GO" id="GO:0008898">
    <property type="term" value="F:S-adenosylmethionine-homocysteine S-methyltransferase activity"/>
    <property type="evidence" value="ECO:0007669"/>
    <property type="project" value="TreeGrafter"/>
</dbReference>
<reference evidence="5" key="1">
    <citation type="submission" date="2022-11" db="UniProtKB">
        <authorList>
            <consortium name="WormBaseParasite"/>
        </authorList>
    </citation>
    <scope>IDENTIFICATION</scope>
</reference>
<evidence type="ECO:0000256" key="1">
    <source>
        <dbReference type="ARBA" id="ARBA00022723"/>
    </source>
</evidence>
<comment type="pathway">
    <text evidence="3">Amino-acid biosynthesis; L-methionine biosynthesis via de novo pathway.</text>
</comment>